<dbReference type="EMBL" id="BLXT01007309">
    <property type="protein sequence ID" value="GFO38441.1"/>
    <property type="molecule type" value="Genomic_DNA"/>
</dbReference>
<name>A0AAV4D2N6_9GAST</name>
<dbReference type="Proteomes" id="UP000735302">
    <property type="component" value="Unassembled WGS sequence"/>
</dbReference>
<feature type="compositionally biased region" description="Basic and acidic residues" evidence="1">
    <location>
        <begin position="11"/>
        <end position="22"/>
    </location>
</feature>
<feature type="compositionally biased region" description="Polar residues" evidence="1">
    <location>
        <begin position="1"/>
        <end position="10"/>
    </location>
</feature>
<accession>A0AAV4D2N6</accession>
<organism evidence="2 3">
    <name type="scientific">Plakobranchus ocellatus</name>
    <dbReference type="NCBI Taxonomy" id="259542"/>
    <lineage>
        <taxon>Eukaryota</taxon>
        <taxon>Metazoa</taxon>
        <taxon>Spiralia</taxon>
        <taxon>Lophotrochozoa</taxon>
        <taxon>Mollusca</taxon>
        <taxon>Gastropoda</taxon>
        <taxon>Heterobranchia</taxon>
        <taxon>Euthyneura</taxon>
        <taxon>Panpulmonata</taxon>
        <taxon>Sacoglossa</taxon>
        <taxon>Placobranchoidea</taxon>
        <taxon>Plakobranchidae</taxon>
        <taxon>Plakobranchus</taxon>
    </lineage>
</organism>
<dbReference type="AlphaFoldDB" id="A0AAV4D2N6"/>
<evidence type="ECO:0000313" key="3">
    <source>
        <dbReference type="Proteomes" id="UP000735302"/>
    </source>
</evidence>
<feature type="region of interest" description="Disordered" evidence="1">
    <location>
        <begin position="1"/>
        <end position="22"/>
    </location>
</feature>
<gene>
    <name evidence="2" type="ORF">PoB_006494600</name>
</gene>
<reference evidence="2 3" key="1">
    <citation type="journal article" date="2021" name="Elife">
        <title>Chloroplast acquisition without the gene transfer in kleptoplastic sea slugs, Plakobranchus ocellatus.</title>
        <authorList>
            <person name="Maeda T."/>
            <person name="Takahashi S."/>
            <person name="Yoshida T."/>
            <person name="Shimamura S."/>
            <person name="Takaki Y."/>
            <person name="Nagai Y."/>
            <person name="Toyoda A."/>
            <person name="Suzuki Y."/>
            <person name="Arimoto A."/>
            <person name="Ishii H."/>
            <person name="Satoh N."/>
            <person name="Nishiyama T."/>
            <person name="Hasebe M."/>
            <person name="Maruyama T."/>
            <person name="Minagawa J."/>
            <person name="Obokata J."/>
            <person name="Shigenobu S."/>
        </authorList>
    </citation>
    <scope>NUCLEOTIDE SEQUENCE [LARGE SCALE GENOMIC DNA]</scope>
</reference>
<sequence>MCTISNFSKTLTEHTAEDDHRREFPLNPYSQWIQRKTASIKTRIRGTETKPLCHLMKYSREINNQYPQSQWARIYTDRSAINAIKTEGQVRTLRGDTVVSNRDAQSRSRSP</sequence>
<comment type="caution">
    <text evidence="2">The sequence shown here is derived from an EMBL/GenBank/DDBJ whole genome shotgun (WGS) entry which is preliminary data.</text>
</comment>
<protein>
    <submittedName>
        <fullName evidence="2">Uncharacterized protein</fullName>
    </submittedName>
</protein>
<evidence type="ECO:0000313" key="2">
    <source>
        <dbReference type="EMBL" id="GFO38441.1"/>
    </source>
</evidence>
<proteinExistence type="predicted"/>
<keyword evidence="3" id="KW-1185">Reference proteome</keyword>
<evidence type="ECO:0000256" key="1">
    <source>
        <dbReference type="SAM" id="MobiDB-lite"/>
    </source>
</evidence>